<protein>
    <submittedName>
        <fullName evidence="1">Uncharacterized protein</fullName>
    </submittedName>
</protein>
<evidence type="ECO:0000313" key="2">
    <source>
        <dbReference type="Proteomes" id="UP000276133"/>
    </source>
</evidence>
<keyword evidence="2" id="KW-1185">Reference proteome</keyword>
<comment type="caution">
    <text evidence="1">The sequence shown here is derived from an EMBL/GenBank/DDBJ whole genome shotgun (WGS) entry which is preliminary data.</text>
</comment>
<proteinExistence type="predicted"/>
<reference evidence="1 2" key="1">
    <citation type="journal article" date="2018" name="Sci. Rep.">
        <title>Genomic signatures of local adaptation to the degree of environmental predictability in rotifers.</title>
        <authorList>
            <person name="Franch-Gras L."/>
            <person name="Hahn C."/>
            <person name="Garcia-Roger E.M."/>
            <person name="Carmona M.J."/>
            <person name="Serra M."/>
            <person name="Gomez A."/>
        </authorList>
    </citation>
    <scope>NUCLEOTIDE SEQUENCE [LARGE SCALE GENOMIC DNA]</scope>
    <source>
        <strain evidence="1">HYR1</strain>
    </source>
</reference>
<dbReference type="EMBL" id="REGN01006276">
    <property type="protein sequence ID" value="RNA10175.1"/>
    <property type="molecule type" value="Genomic_DNA"/>
</dbReference>
<gene>
    <name evidence="1" type="ORF">BpHYR1_012720</name>
</gene>
<accession>A0A3M7QGU1</accession>
<organism evidence="1 2">
    <name type="scientific">Brachionus plicatilis</name>
    <name type="common">Marine rotifer</name>
    <name type="synonym">Brachionus muelleri</name>
    <dbReference type="NCBI Taxonomy" id="10195"/>
    <lineage>
        <taxon>Eukaryota</taxon>
        <taxon>Metazoa</taxon>
        <taxon>Spiralia</taxon>
        <taxon>Gnathifera</taxon>
        <taxon>Rotifera</taxon>
        <taxon>Eurotatoria</taxon>
        <taxon>Monogononta</taxon>
        <taxon>Pseudotrocha</taxon>
        <taxon>Ploima</taxon>
        <taxon>Brachionidae</taxon>
        <taxon>Brachionus</taxon>
    </lineage>
</organism>
<sequence>MTKSFLQTKHGEFQLKGAQESIKDQIINILYFNQLKAFEKFPSLDLGIEKNHKRERSKRCAPALQRNSFGPLNPAFINNTVPSTSTALQVNLLLKSQEGLENHLIIFFNLFFGFQKRKLMGCFVQCSFQLERSHFYNQYLELSIKPSEYWDAKESKW</sequence>
<name>A0A3M7QGU1_BRAPC</name>
<dbReference type="Proteomes" id="UP000276133">
    <property type="component" value="Unassembled WGS sequence"/>
</dbReference>
<evidence type="ECO:0000313" key="1">
    <source>
        <dbReference type="EMBL" id="RNA10175.1"/>
    </source>
</evidence>
<dbReference type="AlphaFoldDB" id="A0A3M7QGU1"/>